<reference evidence="2" key="1">
    <citation type="journal article" date="2009" name="PLoS Genet.">
        <title>Sequencing, mapping, and analysis of 27,455 maize full-length cDNAs.</title>
        <authorList>
            <person name="Soderlund C."/>
            <person name="Descour A."/>
            <person name="Kudrna D."/>
            <person name="Bomhoff M."/>
            <person name="Boyd L."/>
            <person name="Currie J."/>
            <person name="Angelova A."/>
            <person name="Collura K."/>
            <person name="Wissotski M."/>
            <person name="Ashley E."/>
            <person name="Morrow D."/>
            <person name="Fernandes J."/>
            <person name="Walbot V."/>
            <person name="Yu Y."/>
        </authorList>
    </citation>
    <scope>NUCLEOTIDE SEQUENCE</scope>
    <source>
        <strain evidence="2">B73</strain>
    </source>
</reference>
<organism evidence="2">
    <name type="scientific">Zea mays</name>
    <name type="common">Maize</name>
    <dbReference type="NCBI Taxonomy" id="4577"/>
    <lineage>
        <taxon>Eukaryota</taxon>
        <taxon>Viridiplantae</taxon>
        <taxon>Streptophyta</taxon>
        <taxon>Embryophyta</taxon>
        <taxon>Tracheophyta</taxon>
        <taxon>Spermatophyta</taxon>
        <taxon>Magnoliopsida</taxon>
        <taxon>Liliopsida</taxon>
        <taxon>Poales</taxon>
        <taxon>Poaceae</taxon>
        <taxon>PACMAD clade</taxon>
        <taxon>Panicoideae</taxon>
        <taxon>Andropogonodae</taxon>
        <taxon>Andropogoneae</taxon>
        <taxon>Tripsacinae</taxon>
        <taxon>Zea</taxon>
    </lineage>
</organism>
<reference evidence="2" key="2">
    <citation type="submission" date="2012-06" db="EMBL/GenBank/DDBJ databases">
        <authorList>
            <person name="Yu Y."/>
            <person name="Currie J."/>
            <person name="Lomeli R."/>
            <person name="Angelova A."/>
            <person name="Collura K."/>
            <person name="Wissotski M."/>
            <person name="Campos D."/>
            <person name="Kudrna D."/>
            <person name="Golser W."/>
            <person name="Ashely E."/>
            <person name="Descour A."/>
            <person name="Fernandes J."/>
            <person name="Soderlund C."/>
            <person name="Walbot V."/>
        </authorList>
    </citation>
    <scope>NUCLEOTIDE SEQUENCE</scope>
    <source>
        <strain evidence="2">B73</strain>
    </source>
</reference>
<feature type="compositionally biased region" description="Gly residues" evidence="1">
    <location>
        <begin position="159"/>
        <end position="169"/>
    </location>
</feature>
<proteinExistence type="evidence at transcript level"/>
<feature type="region of interest" description="Disordered" evidence="1">
    <location>
        <begin position="221"/>
        <end position="240"/>
    </location>
</feature>
<feature type="region of interest" description="Disordered" evidence="1">
    <location>
        <begin position="148"/>
        <end position="176"/>
    </location>
</feature>
<accession>C4IZ06</accession>
<dbReference type="AlphaFoldDB" id="C4IZ06"/>
<name>C4IZ06_MAIZE</name>
<evidence type="ECO:0000313" key="2">
    <source>
        <dbReference type="EMBL" id="ACR34156.1"/>
    </source>
</evidence>
<dbReference type="EMBL" id="BT083803">
    <property type="protein sequence ID" value="ACR34156.1"/>
    <property type="molecule type" value="mRNA"/>
</dbReference>
<protein>
    <submittedName>
        <fullName evidence="2">Uncharacterized protein</fullName>
    </submittedName>
</protein>
<feature type="region of interest" description="Disordered" evidence="1">
    <location>
        <begin position="103"/>
        <end position="132"/>
    </location>
</feature>
<feature type="compositionally biased region" description="Low complexity" evidence="1">
    <location>
        <begin position="117"/>
        <end position="127"/>
    </location>
</feature>
<evidence type="ECO:0000256" key="1">
    <source>
        <dbReference type="SAM" id="MobiDB-lite"/>
    </source>
</evidence>
<sequence>MLAWYSSSVRGRLSSHPIVTYSANARDSIVHADPVKSLNAVGSLLRLVEMFTGRISSALPSSYSAVSRITGRARFFIFQPRWLVCWMKLRSLGSPANASIKSATPKIQKQSVHPVDDQQQASKQASQGTVLGDERVVGGAEVDEPVPAAAEAEQHGDGVQRGGQHGGATVGYQVGPAHDPHVARARVHAAPGHQLRQTPVLLRGGLPVQVQQVAVARVVQRRQQPRGAGRVPRRRRDQVRERHGVPRLLLLLLADAGILRRGQGRPPDGPSAR</sequence>